<dbReference type="EMBL" id="JAACJJ010000029">
    <property type="protein sequence ID" value="KAF5319414.1"/>
    <property type="molecule type" value="Genomic_DNA"/>
</dbReference>
<dbReference type="Proteomes" id="UP000567179">
    <property type="component" value="Unassembled WGS sequence"/>
</dbReference>
<feature type="compositionally biased region" description="Gly residues" evidence="1">
    <location>
        <begin position="500"/>
        <end position="512"/>
    </location>
</feature>
<feature type="compositionally biased region" description="Basic residues" evidence="1">
    <location>
        <begin position="517"/>
        <end position="535"/>
    </location>
</feature>
<keyword evidence="3" id="KW-1185">Reference proteome</keyword>
<feature type="compositionally biased region" description="Low complexity" evidence="1">
    <location>
        <begin position="553"/>
        <end position="577"/>
    </location>
</feature>
<protein>
    <submittedName>
        <fullName evidence="2">Uncharacterized protein</fullName>
    </submittedName>
</protein>
<sequence>MSNLSTTLHVVKNRLRQFTSEAEVMKAICNSKIQNQVDIHSATQKDNHRTLRPRLPVEIVDTVFSFAPRTILQSLLLTNTFISALALRYLYRDVVLTRPPSIIAFLRRVVANKNLALLVRSLDLNLTKTKQDDALTIARPMPTNNLYQLLHKALFSMQGLLSVALELPRSDDPLWIFSGCTFRLRQFTTSMLCRRPLAAFLETQDTIVDLTLRGYQSDSGSMLLLSFIDSPDAGSAVLAKDRFALASTALPNLRSFNAVHADADLVRAVVQGRPVEIVSVPLFPDRSVPTLDALLLSTVPLRRLSVISFDPAAPTFLFESVAKRFTELSALHLVMLMAEYTQELLEQSGPYLSNFNCLKYITFMAAPSTPPVTPPLAPTPTVPAVSAAGHFAPLQLPPLPLASAPAPVAGPTTGTGPANFQGAATHTLQTLQTAAQTIAGSTRNMKERDKDPANPLSTLDAGEADIARQWHRACPTLRTIILPQGRVWFQTHREREDTSGSGGGTTSSGCGGERCSCGHRKPRKTTAKFQGKGKARAGEEVADGEFVYWRESQSGSVSGSGSTPATAAAAGSDTNTTEAAVDEGGDSPVSGPSRGHGVDMDINTDDTVWVPL</sequence>
<evidence type="ECO:0000256" key="1">
    <source>
        <dbReference type="SAM" id="MobiDB-lite"/>
    </source>
</evidence>
<feature type="region of interest" description="Disordered" evidence="1">
    <location>
        <begin position="553"/>
        <end position="612"/>
    </location>
</feature>
<proteinExistence type="predicted"/>
<dbReference type="AlphaFoldDB" id="A0A8H5B9V7"/>
<organism evidence="2 3">
    <name type="scientific">Psilocybe cf. subviscida</name>
    <dbReference type="NCBI Taxonomy" id="2480587"/>
    <lineage>
        <taxon>Eukaryota</taxon>
        <taxon>Fungi</taxon>
        <taxon>Dikarya</taxon>
        <taxon>Basidiomycota</taxon>
        <taxon>Agaricomycotina</taxon>
        <taxon>Agaricomycetes</taxon>
        <taxon>Agaricomycetidae</taxon>
        <taxon>Agaricales</taxon>
        <taxon>Agaricineae</taxon>
        <taxon>Strophariaceae</taxon>
        <taxon>Psilocybe</taxon>
    </lineage>
</organism>
<feature type="region of interest" description="Disordered" evidence="1">
    <location>
        <begin position="493"/>
        <end position="537"/>
    </location>
</feature>
<dbReference type="OrthoDB" id="3178870at2759"/>
<comment type="caution">
    <text evidence="2">The sequence shown here is derived from an EMBL/GenBank/DDBJ whole genome shotgun (WGS) entry which is preliminary data.</text>
</comment>
<evidence type="ECO:0000313" key="2">
    <source>
        <dbReference type="EMBL" id="KAF5319414.1"/>
    </source>
</evidence>
<reference evidence="2 3" key="1">
    <citation type="journal article" date="2020" name="ISME J.">
        <title>Uncovering the hidden diversity of litter-decomposition mechanisms in mushroom-forming fungi.</title>
        <authorList>
            <person name="Floudas D."/>
            <person name="Bentzer J."/>
            <person name="Ahren D."/>
            <person name="Johansson T."/>
            <person name="Persson P."/>
            <person name="Tunlid A."/>
        </authorList>
    </citation>
    <scope>NUCLEOTIDE SEQUENCE [LARGE SCALE GENOMIC DNA]</scope>
    <source>
        <strain evidence="2 3">CBS 101986</strain>
    </source>
</reference>
<gene>
    <name evidence="2" type="ORF">D9619_008634</name>
</gene>
<name>A0A8H5B9V7_9AGAR</name>
<feature type="region of interest" description="Disordered" evidence="1">
    <location>
        <begin position="440"/>
        <end position="460"/>
    </location>
</feature>
<accession>A0A8H5B9V7</accession>
<evidence type="ECO:0000313" key="3">
    <source>
        <dbReference type="Proteomes" id="UP000567179"/>
    </source>
</evidence>